<dbReference type="KEGG" id="panc:E2636_09655"/>
<dbReference type="PROSITE" id="PS50801">
    <property type="entry name" value="STAS"/>
    <property type="match status" value="1"/>
</dbReference>
<dbReference type="InterPro" id="IPR002645">
    <property type="entry name" value="STAS_dom"/>
</dbReference>
<dbReference type="NCBIfam" id="TIGR00377">
    <property type="entry name" value="ant_ant_sig"/>
    <property type="match status" value="1"/>
</dbReference>
<dbReference type="OrthoDB" id="9796601at2"/>
<dbReference type="Proteomes" id="UP000294292">
    <property type="component" value="Chromosome"/>
</dbReference>
<feature type="domain" description="STAS" evidence="3">
    <location>
        <begin position="2"/>
        <end position="95"/>
    </location>
</feature>
<dbReference type="AlphaFoldDB" id="A0A4P6ZY25"/>
<evidence type="ECO:0000313" key="4">
    <source>
        <dbReference type="EMBL" id="QBP41381.1"/>
    </source>
</evidence>
<organism evidence="4 5">
    <name type="scientific">Paenisporosarcina antarctica</name>
    <dbReference type="NCBI Taxonomy" id="417367"/>
    <lineage>
        <taxon>Bacteria</taxon>
        <taxon>Bacillati</taxon>
        <taxon>Bacillota</taxon>
        <taxon>Bacilli</taxon>
        <taxon>Bacillales</taxon>
        <taxon>Caryophanaceae</taxon>
        <taxon>Paenisporosarcina</taxon>
    </lineage>
</organism>
<dbReference type="Gene3D" id="3.30.750.24">
    <property type="entry name" value="STAS domain"/>
    <property type="match status" value="1"/>
</dbReference>
<reference evidence="4 5" key="1">
    <citation type="submission" date="2019-03" db="EMBL/GenBank/DDBJ databases">
        <title>Complete genome sequence of Paenisporosarcina antarctica CGMCC 1.6503T.</title>
        <authorList>
            <person name="Rong J.-C."/>
            <person name="Chi N.-Y."/>
            <person name="Zhang Q.-F."/>
        </authorList>
    </citation>
    <scope>NUCLEOTIDE SEQUENCE [LARGE SCALE GENOMIC DNA]</scope>
    <source>
        <strain evidence="4 5">CGMCC 1.6503</strain>
    </source>
</reference>
<evidence type="ECO:0000259" key="3">
    <source>
        <dbReference type="PROSITE" id="PS50801"/>
    </source>
</evidence>
<gene>
    <name evidence="4" type="ORF">E2636_09655</name>
</gene>
<dbReference type="InterPro" id="IPR003658">
    <property type="entry name" value="Anti-sigma_ant"/>
</dbReference>
<evidence type="ECO:0000256" key="2">
    <source>
        <dbReference type="RuleBase" id="RU003749"/>
    </source>
</evidence>
<dbReference type="RefSeq" id="WP_134210013.1">
    <property type="nucleotide sequence ID" value="NZ_CP038015.1"/>
</dbReference>
<dbReference type="PANTHER" id="PTHR33495:SF2">
    <property type="entry name" value="ANTI-SIGMA FACTOR ANTAGONIST TM_1081-RELATED"/>
    <property type="match status" value="1"/>
</dbReference>
<dbReference type="GO" id="GO:0043856">
    <property type="term" value="F:anti-sigma factor antagonist activity"/>
    <property type="evidence" value="ECO:0007669"/>
    <property type="project" value="InterPro"/>
</dbReference>
<evidence type="ECO:0000313" key="5">
    <source>
        <dbReference type="Proteomes" id="UP000294292"/>
    </source>
</evidence>
<proteinExistence type="inferred from homology"/>
<name>A0A4P6ZY25_9BACL</name>
<dbReference type="SUPFAM" id="SSF52091">
    <property type="entry name" value="SpoIIaa-like"/>
    <property type="match status" value="1"/>
</dbReference>
<protein>
    <recommendedName>
        <fullName evidence="2">Anti-sigma factor antagonist</fullName>
    </recommendedName>
</protein>
<dbReference type="PANTHER" id="PTHR33495">
    <property type="entry name" value="ANTI-SIGMA FACTOR ANTAGONIST TM_1081-RELATED-RELATED"/>
    <property type="match status" value="1"/>
</dbReference>
<dbReference type="Pfam" id="PF01740">
    <property type="entry name" value="STAS"/>
    <property type="match status" value="1"/>
</dbReference>
<evidence type="ECO:0000256" key="1">
    <source>
        <dbReference type="ARBA" id="ARBA00009013"/>
    </source>
</evidence>
<accession>A0A4P6ZY25</accession>
<sequence>MKHQLLFVEDGIAIIRLKGELDHHATQMIRDEISQTLYSGTLRAIIWNLQDLNFMDSAGIGLILGRMRDFVPSNGQTVILHPSETMKKIFQYSGLGSYVWTTTEEETIAQLGGILNGQ</sequence>
<comment type="similarity">
    <text evidence="1 2">Belongs to the anti-sigma-factor antagonist family.</text>
</comment>
<dbReference type="InterPro" id="IPR036513">
    <property type="entry name" value="STAS_dom_sf"/>
</dbReference>
<keyword evidence="5" id="KW-1185">Reference proteome</keyword>
<dbReference type="EMBL" id="CP038015">
    <property type="protein sequence ID" value="QBP41381.1"/>
    <property type="molecule type" value="Genomic_DNA"/>
</dbReference>